<dbReference type="GeneID" id="10529289"/>
<reference evidence="3" key="2">
    <citation type="journal article" date="2011" name="Proc. Natl. Acad. Sci. U.S.A.">
        <title>Obligate biotrophy features unraveled by the genomic analysis of rust fungi.</title>
        <authorList>
            <person name="Duplessis S."/>
            <person name="Cuomo C.A."/>
            <person name="Lin Y.-C."/>
            <person name="Aerts A."/>
            <person name="Tisserant E."/>
            <person name="Veneault-Fourrey C."/>
            <person name="Joly D.L."/>
            <person name="Hacquard S."/>
            <person name="Amselem J."/>
            <person name="Cantarel B.L."/>
            <person name="Chiu R."/>
            <person name="Coutinho P.M."/>
            <person name="Feau N."/>
            <person name="Field M."/>
            <person name="Frey P."/>
            <person name="Gelhaye E."/>
            <person name="Goldberg J."/>
            <person name="Grabherr M.G."/>
            <person name="Kodira C.D."/>
            <person name="Kohler A."/>
            <person name="Kuees U."/>
            <person name="Lindquist E.A."/>
            <person name="Lucas S.M."/>
            <person name="Mago R."/>
            <person name="Mauceli E."/>
            <person name="Morin E."/>
            <person name="Murat C."/>
            <person name="Pangilinan J.L."/>
            <person name="Park R."/>
            <person name="Pearson M."/>
            <person name="Quesneville H."/>
            <person name="Rouhier N."/>
            <person name="Sakthikumar S."/>
            <person name="Salamov A.A."/>
            <person name="Schmutz J."/>
            <person name="Selles B."/>
            <person name="Shapiro H."/>
            <person name="Tanguay P."/>
            <person name="Tuskan G.A."/>
            <person name="Henrissat B."/>
            <person name="Van de Peer Y."/>
            <person name="Rouze P."/>
            <person name="Ellis J.G."/>
            <person name="Dodds P.N."/>
            <person name="Schein J.E."/>
            <person name="Zhong S."/>
            <person name="Hamelin R.C."/>
            <person name="Grigoriev I.V."/>
            <person name="Szabo L.J."/>
            <person name="Martin F."/>
        </authorList>
    </citation>
    <scope>NUCLEOTIDE SEQUENCE [LARGE SCALE GENOMIC DNA]</scope>
    <source>
        <strain evidence="3">CRL 75-36-700-3 / race SCCL</strain>
    </source>
</reference>
<dbReference type="VEuPathDB" id="FungiDB:PGTG_16974"/>
<dbReference type="EMBL" id="DS178345">
    <property type="protein sequence ID" value="EFP91320.2"/>
    <property type="molecule type" value="Genomic_DNA"/>
</dbReference>
<evidence type="ECO:0000313" key="3">
    <source>
        <dbReference type="Proteomes" id="UP000008783"/>
    </source>
</evidence>
<evidence type="ECO:0000256" key="1">
    <source>
        <dbReference type="SAM" id="MobiDB-lite"/>
    </source>
</evidence>
<feature type="non-terminal residue" evidence="2">
    <location>
        <position position="1"/>
    </location>
</feature>
<dbReference type="KEGG" id="pgr:PGTG_16974"/>
<sequence length="102" mass="11461">MYSRAVHALWRLGAGMGGLRCFESWQVCQNFQKFGDSRDSGGKVGLFEHNQVRRLSAATGADLQAAPDGLPRHHHRRRPAHTDRINSIGINPYRKTYLSADD</sequence>
<accession>E3L445</accession>
<dbReference type="RefSeq" id="XP_003335739.2">
    <property type="nucleotide sequence ID" value="XM_003335691.2"/>
</dbReference>
<feature type="non-terminal residue" evidence="2">
    <location>
        <position position="102"/>
    </location>
</feature>
<feature type="region of interest" description="Disordered" evidence="1">
    <location>
        <begin position="64"/>
        <end position="88"/>
    </location>
</feature>
<dbReference type="HOGENOM" id="CLU_2284205_0_0_1"/>
<name>E3L445_PUCGT</name>
<organism evidence="2 3">
    <name type="scientific">Puccinia graminis f. sp. tritici (strain CRL 75-36-700-3 / race SCCL)</name>
    <name type="common">Black stem rust fungus</name>
    <dbReference type="NCBI Taxonomy" id="418459"/>
    <lineage>
        <taxon>Eukaryota</taxon>
        <taxon>Fungi</taxon>
        <taxon>Dikarya</taxon>
        <taxon>Basidiomycota</taxon>
        <taxon>Pucciniomycotina</taxon>
        <taxon>Pucciniomycetes</taxon>
        <taxon>Pucciniales</taxon>
        <taxon>Pucciniaceae</taxon>
        <taxon>Puccinia</taxon>
    </lineage>
</organism>
<dbReference type="Proteomes" id="UP000008783">
    <property type="component" value="Unassembled WGS sequence"/>
</dbReference>
<keyword evidence="3" id="KW-1185">Reference proteome</keyword>
<dbReference type="InParanoid" id="E3L445"/>
<reference key="1">
    <citation type="submission" date="2007-01" db="EMBL/GenBank/DDBJ databases">
        <title>The Genome Sequence of Puccinia graminis f. sp. tritici Strain CRL 75-36-700-3.</title>
        <authorList>
            <consortium name="The Broad Institute Genome Sequencing Platform"/>
            <person name="Birren B."/>
            <person name="Lander E."/>
            <person name="Galagan J."/>
            <person name="Nusbaum C."/>
            <person name="Devon K."/>
            <person name="Cuomo C."/>
            <person name="Jaffe D."/>
            <person name="Butler J."/>
            <person name="Alvarez P."/>
            <person name="Gnerre S."/>
            <person name="Grabherr M."/>
            <person name="Mauceli E."/>
            <person name="Brockman W."/>
            <person name="Young S."/>
            <person name="LaButti K."/>
            <person name="Sykes S."/>
            <person name="DeCaprio D."/>
            <person name="Crawford M."/>
            <person name="Koehrsen M."/>
            <person name="Engels R."/>
            <person name="Montgomery P."/>
            <person name="Pearson M."/>
            <person name="Howarth C."/>
            <person name="Larson L."/>
            <person name="White J."/>
            <person name="Zeng Q."/>
            <person name="Kodira C."/>
            <person name="Yandava C."/>
            <person name="Alvarado L."/>
            <person name="O'Leary S."/>
            <person name="Szabo L."/>
            <person name="Dean R."/>
            <person name="Schein J."/>
        </authorList>
    </citation>
    <scope>NUCLEOTIDE SEQUENCE</scope>
    <source>
        <strain>CRL 75-36-700-3</strain>
    </source>
</reference>
<gene>
    <name evidence="2" type="ORF">PGTG_16974</name>
</gene>
<dbReference type="AlphaFoldDB" id="E3L445"/>
<evidence type="ECO:0000313" key="2">
    <source>
        <dbReference type="EMBL" id="EFP91320.2"/>
    </source>
</evidence>
<proteinExistence type="predicted"/>
<protein>
    <submittedName>
        <fullName evidence="2">Uncharacterized protein</fullName>
    </submittedName>
</protein>